<reference evidence="3" key="1">
    <citation type="submission" date="2015-07" db="EMBL/GenBank/DDBJ databases">
        <authorList>
            <person name="Rodrigo-Torres Lidia"/>
            <person name="Arahal R.David."/>
        </authorList>
    </citation>
    <scope>NUCLEOTIDE SEQUENCE [LARGE SCALE GENOMIC DNA]</scope>
    <source>
        <strain evidence="3">CECT 5096</strain>
    </source>
</reference>
<evidence type="ECO:0000313" key="2">
    <source>
        <dbReference type="EMBL" id="CTQ66889.1"/>
    </source>
</evidence>
<accession>A0A0M6Z8X1</accession>
<gene>
    <name evidence="2" type="ORF">LA5096_01261</name>
</gene>
<feature type="transmembrane region" description="Helical" evidence="1">
    <location>
        <begin position="16"/>
        <end position="36"/>
    </location>
</feature>
<dbReference type="Proteomes" id="UP000049983">
    <property type="component" value="Unassembled WGS sequence"/>
</dbReference>
<dbReference type="RefSeq" id="WP_144435965.1">
    <property type="nucleotide sequence ID" value="NZ_CXWA01000002.1"/>
</dbReference>
<keyword evidence="1" id="KW-0472">Membrane</keyword>
<keyword evidence="1" id="KW-1133">Transmembrane helix</keyword>
<keyword evidence="1" id="KW-0812">Transmembrane</keyword>
<name>A0A0M6Z8X1_9HYPH</name>
<protein>
    <recommendedName>
        <fullName evidence="4">DUF2125 domain-containing protein</fullName>
    </recommendedName>
</protein>
<proteinExistence type="predicted"/>
<dbReference type="OrthoDB" id="7169664at2"/>
<dbReference type="AlphaFoldDB" id="A0A0M6Z8X1"/>
<keyword evidence="3" id="KW-1185">Reference proteome</keyword>
<dbReference type="GeneID" id="97668686"/>
<dbReference type="InterPro" id="IPR018666">
    <property type="entry name" value="DUF2125"/>
</dbReference>
<dbReference type="STRING" id="311410.LA5095_02405"/>
<evidence type="ECO:0008006" key="4">
    <source>
        <dbReference type="Google" id="ProtNLM"/>
    </source>
</evidence>
<evidence type="ECO:0000313" key="3">
    <source>
        <dbReference type="Proteomes" id="UP000049983"/>
    </source>
</evidence>
<dbReference type="Pfam" id="PF09898">
    <property type="entry name" value="DUF2125"/>
    <property type="match status" value="1"/>
</dbReference>
<evidence type="ECO:0000256" key="1">
    <source>
        <dbReference type="SAM" id="Phobius"/>
    </source>
</evidence>
<dbReference type="EMBL" id="CXWC01000002">
    <property type="protein sequence ID" value="CTQ66889.1"/>
    <property type="molecule type" value="Genomic_DNA"/>
</dbReference>
<sequence>MSENESKPARSSRRRFIILLSVIVLVVAGWSGAWVYGRSVLAGQLDLQMKAMAKEGVQVSCADLSISGYPFRYEVYCKELISRDRTGAEGSLGALNAVALIYNPWHIIVEAKAPASVAEPLSGLLGEVKWETARASVKFSSASLGAFDAVLEKPEAAVENAVSAGVFAADKAEVHLRESPELAGTVDGFVSIAALQLKSVPNLTETIDLRGHLQIEGGSPLLAGADIVSLVQFNNGSLPVKLVLMETVIGKSRLGASGDLAVNGDGTVSGQLNMTIGNADGLLQTLKPLFPPQDNGFSVAQTVVQSLKATEKEVDGVPSITLPVAIDHGVVRVGFLSLGRIPPLFSAGS</sequence>
<organism evidence="2 3">
    <name type="scientific">Roseibium album</name>
    <dbReference type="NCBI Taxonomy" id="311410"/>
    <lineage>
        <taxon>Bacteria</taxon>
        <taxon>Pseudomonadati</taxon>
        <taxon>Pseudomonadota</taxon>
        <taxon>Alphaproteobacteria</taxon>
        <taxon>Hyphomicrobiales</taxon>
        <taxon>Stappiaceae</taxon>
        <taxon>Roseibium</taxon>
    </lineage>
</organism>